<comment type="subunit">
    <text evidence="1">Homodimer.</text>
</comment>
<accession>A0A0G4IKS6</accession>
<evidence type="ECO:0000313" key="5">
    <source>
        <dbReference type="EMBL" id="SPR00019.1"/>
    </source>
</evidence>
<dbReference type="PROSITE" id="PS51502">
    <property type="entry name" value="S_R_A_B_BARREL"/>
    <property type="match status" value="1"/>
</dbReference>
<dbReference type="STRING" id="37360.A0A0G4IKS6"/>
<keyword evidence="2" id="KW-1133">Transmembrane helix</keyword>
<gene>
    <name evidence="4" type="ORF">PBRA_004477</name>
    <name evidence="5" type="ORF">PLBR_LOCUS7234</name>
</gene>
<evidence type="ECO:0000256" key="2">
    <source>
        <dbReference type="SAM" id="Phobius"/>
    </source>
</evidence>
<evidence type="ECO:0000256" key="1">
    <source>
        <dbReference type="ARBA" id="ARBA00011738"/>
    </source>
</evidence>
<dbReference type="SUPFAM" id="SSF54909">
    <property type="entry name" value="Dimeric alpha+beta barrel"/>
    <property type="match status" value="1"/>
</dbReference>
<feature type="domain" description="Stress-response A/B barrel" evidence="3">
    <location>
        <begin position="2"/>
        <end position="102"/>
    </location>
</feature>
<dbReference type="Proteomes" id="UP000290189">
    <property type="component" value="Unassembled WGS sequence"/>
</dbReference>
<dbReference type="InterPro" id="IPR044662">
    <property type="entry name" value="HS1/DABB1-like"/>
</dbReference>
<dbReference type="AlphaFoldDB" id="A0A0G4IKS6"/>
<dbReference type="OMA" id="RSGHYTH"/>
<organism evidence="4 6">
    <name type="scientific">Plasmodiophora brassicae</name>
    <name type="common">Clubroot disease agent</name>
    <dbReference type="NCBI Taxonomy" id="37360"/>
    <lineage>
        <taxon>Eukaryota</taxon>
        <taxon>Sar</taxon>
        <taxon>Rhizaria</taxon>
        <taxon>Endomyxa</taxon>
        <taxon>Phytomyxea</taxon>
        <taxon>Plasmodiophorida</taxon>
        <taxon>Plasmodiophoridae</taxon>
        <taxon>Plasmodiophora</taxon>
    </lineage>
</organism>
<keyword evidence="6" id="KW-1185">Reference proteome</keyword>
<dbReference type="InterPro" id="IPR011008">
    <property type="entry name" value="Dimeric_a/b-barrel"/>
</dbReference>
<dbReference type="EMBL" id="CDSF01000035">
    <property type="protein sequence ID" value="CEO95764.1"/>
    <property type="molecule type" value="Genomic_DNA"/>
</dbReference>
<protein>
    <recommendedName>
        <fullName evidence="3">Stress-response A/B barrel domain-containing protein</fullName>
    </recommendedName>
</protein>
<feature type="transmembrane region" description="Helical" evidence="2">
    <location>
        <begin position="131"/>
        <end position="152"/>
    </location>
</feature>
<evidence type="ECO:0000313" key="4">
    <source>
        <dbReference type="EMBL" id="CEO95764.1"/>
    </source>
</evidence>
<keyword evidence="2" id="KW-0812">Transmembrane</keyword>
<dbReference type="InterPro" id="IPR013097">
    <property type="entry name" value="Dabb"/>
</dbReference>
<dbReference type="EMBL" id="OVEO01000013">
    <property type="protein sequence ID" value="SPR00019.1"/>
    <property type="molecule type" value="Genomic_DNA"/>
</dbReference>
<dbReference type="PANTHER" id="PTHR33178:SF10">
    <property type="entry name" value="STRESS-RESPONSE A_B BARREL DOMAIN-CONTAINING PROTEIN"/>
    <property type="match status" value="1"/>
</dbReference>
<evidence type="ECO:0000313" key="7">
    <source>
        <dbReference type="Proteomes" id="UP000290189"/>
    </source>
</evidence>
<keyword evidence="5" id="KW-0496">Mitochondrion</keyword>
<reference evidence="4 6" key="1">
    <citation type="submission" date="2015-02" db="EMBL/GenBank/DDBJ databases">
        <authorList>
            <person name="Chooi Y.-H."/>
        </authorList>
    </citation>
    <scope>NUCLEOTIDE SEQUENCE [LARGE SCALE GENOMIC DNA]</scope>
    <source>
        <strain evidence="4">E3</strain>
    </source>
</reference>
<geneLocation type="mitochondrion" evidence="5"/>
<dbReference type="SMART" id="SM00886">
    <property type="entry name" value="Dabb"/>
    <property type="match status" value="1"/>
</dbReference>
<evidence type="ECO:0000259" key="3">
    <source>
        <dbReference type="PROSITE" id="PS51502"/>
    </source>
</evidence>
<dbReference type="Pfam" id="PF07876">
    <property type="entry name" value="Dabb"/>
    <property type="match status" value="1"/>
</dbReference>
<dbReference type="Gene3D" id="3.30.70.100">
    <property type="match status" value="1"/>
</dbReference>
<dbReference type="Proteomes" id="UP000039324">
    <property type="component" value="Unassembled WGS sequence"/>
</dbReference>
<evidence type="ECO:0000313" key="6">
    <source>
        <dbReference type="Proteomes" id="UP000039324"/>
    </source>
</evidence>
<dbReference type="PANTHER" id="PTHR33178">
    <property type="match status" value="1"/>
</dbReference>
<keyword evidence="2" id="KW-0472">Membrane</keyword>
<reference evidence="5 7" key="2">
    <citation type="submission" date="2018-03" db="EMBL/GenBank/DDBJ databases">
        <authorList>
            <person name="Fogelqvist J."/>
        </authorList>
    </citation>
    <scope>NUCLEOTIDE SEQUENCE [LARGE SCALE GENOMIC DNA]</scope>
</reference>
<name>A0A0G4IKS6_PLABS</name>
<sequence length="162" mass="17649">MLYHIVLLRVRDDAAPPATQAMMDAIHGLSTQIPCIVSVAVGAQDNQMYPNYRPRTAGYTHALIVALESAADLQVYAHHPTHLSVVDTYIKPLADAVLAVDFIDDHAVLPTPRPTSPRAGWQRLRRATRRMLFAAAVPLLFLGLGAAIGYASRTRSASPDKQ</sequence>
<dbReference type="OrthoDB" id="42919at2759"/>
<proteinExistence type="predicted"/>